<dbReference type="EMBL" id="MVIH01000003">
    <property type="protein sequence ID" value="ORB55048.1"/>
    <property type="molecule type" value="Genomic_DNA"/>
</dbReference>
<dbReference type="SUPFAM" id="SSF53335">
    <property type="entry name" value="S-adenosyl-L-methionine-dependent methyltransferases"/>
    <property type="match status" value="1"/>
</dbReference>
<dbReference type="Proteomes" id="UP000192534">
    <property type="component" value="Unassembled WGS sequence"/>
</dbReference>
<dbReference type="PANTHER" id="PTHR36973:SF4">
    <property type="entry name" value="NODULATION PROTEIN"/>
    <property type="match status" value="1"/>
</dbReference>
<evidence type="ECO:0000259" key="1">
    <source>
        <dbReference type="Pfam" id="PF05050"/>
    </source>
</evidence>
<dbReference type="InterPro" id="IPR053188">
    <property type="entry name" value="FkbM_Methyltransferase"/>
</dbReference>
<dbReference type="Gene3D" id="3.40.50.150">
    <property type="entry name" value="Vaccinia Virus protein VP39"/>
    <property type="match status" value="1"/>
</dbReference>
<gene>
    <name evidence="2" type="ORF">BST42_09775</name>
</gene>
<feature type="domain" description="Methyltransferase FkbM" evidence="1">
    <location>
        <begin position="45"/>
        <end position="204"/>
    </location>
</feature>
<organism evidence="2 3">
    <name type="scientific">Mycolicibacterium rhodesiae</name>
    <name type="common">Mycobacterium rhodesiae</name>
    <dbReference type="NCBI Taxonomy" id="36814"/>
    <lineage>
        <taxon>Bacteria</taxon>
        <taxon>Bacillati</taxon>
        <taxon>Actinomycetota</taxon>
        <taxon>Actinomycetes</taxon>
        <taxon>Mycobacteriales</taxon>
        <taxon>Mycobacteriaceae</taxon>
        <taxon>Mycolicibacterium</taxon>
    </lineage>
</organism>
<dbReference type="InterPro" id="IPR006342">
    <property type="entry name" value="FkbM_mtfrase"/>
</dbReference>
<evidence type="ECO:0000313" key="2">
    <source>
        <dbReference type="EMBL" id="ORB55048.1"/>
    </source>
</evidence>
<dbReference type="Pfam" id="PF05050">
    <property type="entry name" value="Methyltransf_21"/>
    <property type="match status" value="1"/>
</dbReference>
<reference evidence="2 3" key="1">
    <citation type="submission" date="2016-12" db="EMBL/GenBank/DDBJ databases">
        <title>The new phylogeny of genus Mycobacterium.</title>
        <authorList>
            <person name="Tortoli E."/>
            <person name="Trovato A."/>
            <person name="Cirillo D.M."/>
        </authorList>
    </citation>
    <scope>NUCLEOTIDE SEQUENCE [LARGE SCALE GENOMIC DNA]</scope>
    <source>
        <strain evidence="2 3">DSM 44223</strain>
    </source>
</reference>
<dbReference type="AlphaFoldDB" id="A0A1X0J0Q0"/>
<dbReference type="RefSeq" id="WP_207569470.1">
    <property type="nucleotide sequence ID" value="NZ_JACKUO010000022.1"/>
</dbReference>
<proteinExistence type="predicted"/>
<dbReference type="PANTHER" id="PTHR36973">
    <property type="entry name" value="SLL1456 PROTEIN-RELATED"/>
    <property type="match status" value="1"/>
</dbReference>
<keyword evidence="3" id="KW-1185">Reference proteome</keyword>
<dbReference type="NCBIfam" id="TIGR01444">
    <property type="entry name" value="fkbM_fam"/>
    <property type="match status" value="1"/>
</dbReference>
<dbReference type="InterPro" id="IPR029063">
    <property type="entry name" value="SAM-dependent_MTases_sf"/>
</dbReference>
<dbReference type="GO" id="GO:0008171">
    <property type="term" value="F:O-methyltransferase activity"/>
    <property type="evidence" value="ECO:0007669"/>
    <property type="project" value="TreeGrafter"/>
</dbReference>
<protein>
    <recommendedName>
        <fullName evidence="1">Methyltransferase FkbM domain-containing protein</fullName>
    </recommendedName>
</protein>
<evidence type="ECO:0000313" key="3">
    <source>
        <dbReference type="Proteomes" id="UP000192534"/>
    </source>
</evidence>
<accession>A0A1X0J0Q0</accession>
<sequence length="253" mass="27449">MTVKHKIRRFVQKRFGLDIIRYPAHDFLARTVQMLDYCEVNCVVDVGANNGGFASSIREVGYAGRIISFEPVSEPFSALRKRAARDDNWDVYRRAIGSEKGRVTINVAGNAGLSSSVLPMLDTHLNAGPESRYVGSEIVDQDCLDSLLPQLGVSAEDRTLLKLDVQGYEAAVLDGAHGLLAGAGIVGLLLELSLAPLYEGGMMYREGLARADALGMGLMGLSPVLTDPESGRLLQADAVFFRSELFGRAERES</sequence>
<comment type="caution">
    <text evidence="2">The sequence shown here is derived from an EMBL/GenBank/DDBJ whole genome shotgun (WGS) entry which is preliminary data.</text>
</comment>
<name>A0A1X0J0Q0_MYCRH</name>